<dbReference type="AlphaFoldDB" id="A0A0A8YGG5"/>
<reference evidence="1" key="2">
    <citation type="journal article" date="2015" name="Data Brief">
        <title>Shoot transcriptome of the giant reed, Arundo donax.</title>
        <authorList>
            <person name="Barrero R.A."/>
            <person name="Guerrero F.D."/>
            <person name="Moolhuijzen P."/>
            <person name="Goolsby J.A."/>
            <person name="Tidwell J."/>
            <person name="Bellgard S.E."/>
            <person name="Bellgard M.I."/>
        </authorList>
    </citation>
    <scope>NUCLEOTIDE SEQUENCE</scope>
    <source>
        <tissue evidence="1">Shoot tissue taken approximately 20 cm above the soil surface</tissue>
    </source>
</reference>
<accession>A0A0A8YGG5</accession>
<protein>
    <submittedName>
        <fullName evidence="1">Uncharacterized protein</fullName>
    </submittedName>
</protein>
<reference evidence="1" key="1">
    <citation type="submission" date="2014-09" db="EMBL/GenBank/DDBJ databases">
        <authorList>
            <person name="Magalhaes I.L.F."/>
            <person name="Oliveira U."/>
            <person name="Santos F.R."/>
            <person name="Vidigal T.H.D.A."/>
            <person name="Brescovit A.D."/>
            <person name="Santos A.J."/>
        </authorList>
    </citation>
    <scope>NUCLEOTIDE SEQUENCE</scope>
    <source>
        <tissue evidence="1">Shoot tissue taken approximately 20 cm above the soil surface</tissue>
    </source>
</reference>
<organism evidence="1">
    <name type="scientific">Arundo donax</name>
    <name type="common">Giant reed</name>
    <name type="synonym">Donax arundinaceus</name>
    <dbReference type="NCBI Taxonomy" id="35708"/>
    <lineage>
        <taxon>Eukaryota</taxon>
        <taxon>Viridiplantae</taxon>
        <taxon>Streptophyta</taxon>
        <taxon>Embryophyta</taxon>
        <taxon>Tracheophyta</taxon>
        <taxon>Spermatophyta</taxon>
        <taxon>Magnoliopsida</taxon>
        <taxon>Liliopsida</taxon>
        <taxon>Poales</taxon>
        <taxon>Poaceae</taxon>
        <taxon>PACMAD clade</taxon>
        <taxon>Arundinoideae</taxon>
        <taxon>Arundineae</taxon>
        <taxon>Arundo</taxon>
    </lineage>
</organism>
<evidence type="ECO:0000313" key="1">
    <source>
        <dbReference type="EMBL" id="JAD24395.1"/>
    </source>
</evidence>
<sequence length="80" mass="9228">MSGSFFVFFFGLMDPLLHDLASQLKKEDAIAKDNDAGLIRMDYFNLIRSWEELFLFVPIIIADELAPFLIFPVIRILCTN</sequence>
<dbReference type="EMBL" id="GBRH01273500">
    <property type="protein sequence ID" value="JAD24395.1"/>
    <property type="molecule type" value="Transcribed_RNA"/>
</dbReference>
<proteinExistence type="predicted"/>
<name>A0A0A8YGG5_ARUDO</name>